<evidence type="ECO:0000313" key="2">
    <source>
        <dbReference type="EMBL" id="KAL0084197.1"/>
    </source>
</evidence>
<gene>
    <name evidence="2" type="ORF">J3Q64DRAFT_1746468</name>
</gene>
<accession>A0ABR3AXR4</accession>
<keyword evidence="1" id="KW-0732">Signal</keyword>
<feature type="chain" id="PRO_5045359082" description="Secreted protein" evidence="1">
    <location>
        <begin position="22"/>
        <end position="103"/>
    </location>
</feature>
<protein>
    <recommendedName>
        <fullName evidence="4">Secreted protein</fullName>
    </recommendedName>
</protein>
<comment type="caution">
    <text evidence="2">The sequence shown here is derived from an EMBL/GenBank/DDBJ whole genome shotgun (WGS) entry which is preliminary data.</text>
</comment>
<evidence type="ECO:0000256" key="1">
    <source>
        <dbReference type="SAM" id="SignalP"/>
    </source>
</evidence>
<proteinExistence type="predicted"/>
<evidence type="ECO:0008006" key="4">
    <source>
        <dbReference type="Google" id="ProtNLM"/>
    </source>
</evidence>
<keyword evidence="3" id="KW-1185">Reference proteome</keyword>
<evidence type="ECO:0000313" key="3">
    <source>
        <dbReference type="Proteomes" id="UP001448207"/>
    </source>
</evidence>
<sequence>MVLSVSLFFLFFIFSLDFTSSIFNVHGDNLGSVFGCCKIEILICTLQDVAYLHINCIYIKGYNFFFLQVPRHQQFCGLPLRKECPCSFLYSENCSTMYIQLFL</sequence>
<name>A0ABR3AXR4_PHYBL</name>
<organism evidence="2 3">
    <name type="scientific">Phycomyces blakesleeanus</name>
    <dbReference type="NCBI Taxonomy" id="4837"/>
    <lineage>
        <taxon>Eukaryota</taxon>
        <taxon>Fungi</taxon>
        <taxon>Fungi incertae sedis</taxon>
        <taxon>Mucoromycota</taxon>
        <taxon>Mucoromycotina</taxon>
        <taxon>Mucoromycetes</taxon>
        <taxon>Mucorales</taxon>
        <taxon>Phycomycetaceae</taxon>
        <taxon>Phycomyces</taxon>
    </lineage>
</organism>
<reference evidence="2 3" key="1">
    <citation type="submission" date="2024-04" db="EMBL/GenBank/DDBJ databases">
        <title>Symmetric and asymmetric DNA N6-adenine methylation regulates different biological responses in Mucorales.</title>
        <authorList>
            <consortium name="Lawrence Berkeley National Laboratory"/>
            <person name="Lax C."/>
            <person name="Mondo S.J."/>
            <person name="Osorio-Concepcion M."/>
            <person name="Muszewska A."/>
            <person name="Corrochano-Luque M."/>
            <person name="Gutierrez G."/>
            <person name="Riley R."/>
            <person name="Lipzen A."/>
            <person name="Guo J."/>
            <person name="Hundley H."/>
            <person name="Amirebrahimi M."/>
            <person name="Ng V."/>
            <person name="Lorenzo-Gutierrez D."/>
            <person name="Binder U."/>
            <person name="Yang J."/>
            <person name="Song Y."/>
            <person name="Canovas D."/>
            <person name="Navarro E."/>
            <person name="Freitag M."/>
            <person name="Gabaldon T."/>
            <person name="Grigoriev I.V."/>
            <person name="Corrochano L.M."/>
            <person name="Nicolas F.E."/>
            <person name="Garre V."/>
        </authorList>
    </citation>
    <scope>NUCLEOTIDE SEQUENCE [LARGE SCALE GENOMIC DNA]</scope>
    <source>
        <strain evidence="2 3">L51</strain>
    </source>
</reference>
<feature type="signal peptide" evidence="1">
    <location>
        <begin position="1"/>
        <end position="21"/>
    </location>
</feature>
<dbReference type="EMBL" id="JBCLYO010000012">
    <property type="protein sequence ID" value="KAL0084197.1"/>
    <property type="molecule type" value="Genomic_DNA"/>
</dbReference>
<dbReference type="Proteomes" id="UP001448207">
    <property type="component" value="Unassembled WGS sequence"/>
</dbReference>